<dbReference type="AlphaFoldDB" id="A0A0A1DSH6"/>
<reference evidence="1 2" key="1">
    <citation type="journal article" date="2015" name="Genome Announc.">
        <title>Complete Genome Sequence of Steroid-Transforming Nocardioides simplex VKM Ac-2033D.</title>
        <authorList>
            <person name="Shtratnikova V.Y."/>
            <person name="Schelkunov M.I."/>
            <person name="Pekov Y.A."/>
            <person name="Fokina V.V."/>
            <person name="Logacheva M.D."/>
            <person name="Sokolov S.L."/>
            <person name="Bragin E.Y."/>
            <person name="Ashapkin V.V."/>
            <person name="Donova M.V."/>
        </authorList>
    </citation>
    <scope>NUCLEOTIDE SEQUENCE [LARGE SCALE GENOMIC DNA]</scope>
    <source>
        <strain evidence="1 2">VKM Ac-2033D</strain>
    </source>
</reference>
<dbReference type="EMBL" id="CP009896">
    <property type="protein sequence ID" value="AIY18360.1"/>
    <property type="molecule type" value="Genomic_DNA"/>
</dbReference>
<protein>
    <submittedName>
        <fullName evidence="1">Uncharacterized protein</fullName>
    </submittedName>
</protein>
<accession>A0A0A1DSH6</accession>
<dbReference type="Pfam" id="PF21848">
    <property type="entry name" value="DUF6907"/>
    <property type="match status" value="1"/>
</dbReference>
<keyword evidence="2" id="KW-1185">Reference proteome</keyword>
<dbReference type="Proteomes" id="UP000030300">
    <property type="component" value="Chromosome"/>
</dbReference>
<dbReference type="eggNOG" id="ENOG5032397">
    <property type="taxonomic scope" value="Bacteria"/>
</dbReference>
<evidence type="ECO:0000313" key="1">
    <source>
        <dbReference type="EMBL" id="AIY18360.1"/>
    </source>
</evidence>
<gene>
    <name evidence="1" type="ORF">KR76_19180</name>
</gene>
<proteinExistence type="predicted"/>
<sequence length="111" mass="11993">MTMAEGRPSWLDESCPAWCTREHREEDHPDDHYHQSEATVVPAVAGPGDTIPLTASLTATTLGVRVGRHVGDDLTWLVVEALEAPRPRLVLTAESAGALHRALEAQLAAVH</sequence>
<dbReference type="KEGG" id="psim:KR76_19180"/>
<dbReference type="HOGENOM" id="CLU_2155721_0_0_11"/>
<organism evidence="1 2">
    <name type="scientific">Nocardioides simplex</name>
    <name type="common">Arthrobacter simplex</name>
    <dbReference type="NCBI Taxonomy" id="2045"/>
    <lineage>
        <taxon>Bacteria</taxon>
        <taxon>Bacillati</taxon>
        <taxon>Actinomycetota</taxon>
        <taxon>Actinomycetes</taxon>
        <taxon>Propionibacteriales</taxon>
        <taxon>Nocardioidaceae</taxon>
        <taxon>Pimelobacter</taxon>
    </lineage>
</organism>
<dbReference type="InterPro" id="IPR054202">
    <property type="entry name" value="DUF6907"/>
</dbReference>
<evidence type="ECO:0000313" key="2">
    <source>
        <dbReference type="Proteomes" id="UP000030300"/>
    </source>
</evidence>
<name>A0A0A1DSH6_NOCSI</name>